<dbReference type="GO" id="GO:0004519">
    <property type="term" value="F:endonuclease activity"/>
    <property type="evidence" value="ECO:0007669"/>
    <property type="project" value="UniProtKB-KW"/>
</dbReference>
<dbReference type="InterPro" id="IPR012296">
    <property type="entry name" value="Nuclease_put_TT1808"/>
</dbReference>
<proteinExistence type="predicted"/>
<organism evidence="2">
    <name type="scientific">Candidatus Nitricoxidivorans perseverans</name>
    <dbReference type="NCBI Taxonomy" id="2975601"/>
    <lineage>
        <taxon>Bacteria</taxon>
        <taxon>Pseudomonadati</taxon>
        <taxon>Pseudomonadota</taxon>
        <taxon>Betaproteobacteria</taxon>
        <taxon>Nitrosomonadales</taxon>
        <taxon>Sterolibacteriaceae</taxon>
        <taxon>Candidatus Nitricoxidivorans</taxon>
    </lineage>
</organism>
<dbReference type="SUPFAM" id="SSF52980">
    <property type="entry name" value="Restriction endonuclease-like"/>
    <property type="match status" value="1"/>
</dbReference>
<dbReference type="EMBL" id="CP107246">
    <property type="protein sequence ID" value="WIM05087.1"/>
    <property type="molecule type" value="Genomic_DNA"/>
</dbReference>
<keyword evidence="2" id="KW-0540">Nuclease</keyword>
<name>A0AA49FK74_9PROT</name>
<feature type="domain" description="Putative restriction endonuclease" evidence="1">
    <location>
        <begin position="12"/>
        <end position="161"/>
    </location>
</feature>
<keyword evidence="2" id="KW-0378">Hydrolase</keyword>
<dbReference type="Pfam" id="PF05685">
    <property type="entry name" value="Uma2"/>
    <property type="match status" value="1"/>
</dbReference>
<dbReference type="Gene3D" id="3.90.1570.10">
    <property type="entry name" value="tt1808, chain A"/>
    <property type="match status" value="1"/>
</dbReference>
<gene>
    <name evidence="2" type="ORF">OHM77_10320</name>
</gene>
<evidence type="ECO:0000259" key="1">
    <source>
        <dbReference type="Pfam" id="PF05685"/>
    </source>
</evidence>
<evidence type="ECO:0000313" key="2">
    <source>
        <dbReference type="EMBL" id="WIM05087.1"/>
    </source>
</evidence>
<protein>
    <submittedName>
        <fullName evidence="2">Uma2 family endonuclease</fullName>
    </submittedName>
</protein>
<reference evidence="2" key="1">
    <citation type="journal article" date="2023" name="Nat. Microbiol.">
        <title>Enrichment and characterization of a nitric oxide-reducing microbial community in a continuous bioreactor.</title>
        <authorList>
            <person name="Garrido-Amador P."/>
            <person name="Stortenbeker N."/>
            <person name="Wessels H.J.C.T."/>
            <person name="Speth D.R."/>
            <person name="Garcia-Heredia I."/>
            <person name="Kartal B."/>
        </authorList>
    </citation>
    <scope>NUCLEOTIDE SEQUENCE</scope>
    <source>
        <strain evidence="2">MAG1</strain>
    </source>
</reference>
<dbReference type="KEGG" id="npv:OHM77_10320"/>
<dbReference type="PANTHER" id="PTHR36558:SF1">
    <property type="entry name" value="RESTRICTION ENDONUCLEASE DOMAIN-CONTAINING PROTEIN-RELATED"/>
    <property type="match status" value="1"/>
</dbReference>
<dbReference type="InterPro" id="IPR011335">
    <property type="entry name" value="Restrct_endonuc-II-like"/>
</dbReference>
<dbReference type="Proteomes" id="UP001234916">
    <property type="component" value="Chromosome"/>
</dbReference>
<dbReference type="AlphaFoldDB" id="A0AA49FK74"/>
<dbReference type="CDD" id="cd06260">
    <property type="entry name" value="DUF820-like"/>
    <property type="match status" value="1"/>
</dbReference>
<sequence>MQHAIVARIDEEEYLEGETRSSIKHEYVAGEVFAMAGGSKAHATIAGNFFAALHSHLRGKPCRAYVADMKVRVKTLSAHYYPDVVATCAPRDLAADAPAHYLEAPCLIIEVLSDSTERTDRREKLLAYQQIDSLSEYLLVDQDKREVEVHRRTPEGWLRDICGSGDAIEMNSVGLVMPIEQIYEDSGIL</sequence>
<keyword evidence="2" id="KW-0255">Endonuclease</keyword>
<dbReference type="InterPro" id="IPR008538">
    <property type="entry name" value="Uma2"/>
</dbReference>
<dbReference type="PANTHER" id="PTHR36558">
    <property type="entry name" value="GLR1098 PROTEIN"/>
    <property type="match status" value="1"/>
</dbReference>
<accession>A0AA49FK74</accession>